<evidence type="ECO:0000256" key="6">
    <source>
        <dbReference type="ARBA" id="ARBA00023136"/>
    </source>
</evidence>
<dbReference type="InterPro" id="IPR002159">
    <property type="entry name" value="CD36_fam"/>
</dbReference>
<dbReference type="GO" id="GO:0005886">
    <property type="term" value="C:plasma membrane"/>
    <property type="evidence" value="ECO:0007669"/>
    <property type="project" value="UniProtKB-SubCell"/>
</dbReference>
<comment type="caution">
    <text evidence="9">The sequence shown here is derived from an EMBL/GenBank/DDBJ whole genome shotgun (WGS) entry which is preliminary data.</text>
</comment>
<evidence type="ECO:0000256" key="4">
    <source>
        <dbReference type="ARBA" id="ARBA00022692"/>
    </source>
</evidence>
<dbReference type="PANTHER" id="PTHR11923:SF114">
    <property type="entry name" value="FI02050P-RELATED"/>
    <property type="match status" value="1"/>
</dbReference>
<dbReference type="PRINTS" id="PR01609">
    <property type="entry name" value="CD36FAMILY"/>
</dbReference>
<comment type="subcellular location">
    <subcellularLocation>
        <location evidence="1">Cell membrane</location>
    </subcellularLocation>
</comment>
<feature type="transmembrane region" description="Helical" evidence="8">
    <location>
        <begin position="30"/>
        <end position="54"/>
    </location>
</feature>
<evidence type="ECO:0000313" key="10">
    <source>
        <dbReference type="Proteomes" id="UP001497472"/>
    </source>
</evidence>
<dbReference type="GO" id="GO:0005737">
    <property type="term" value="C:cytoplasm"/>
    <property type="evidence" value="ECO:0007669"/>
    <property type="project" value="TreeGrafter"/>
</dbReference>
<keyword evidence="10" id="KW-1185">Reference proteome</keyword>
<evidence type="ECO:0000256" key="2">
    <source>
        <dbReference type="ARBA" id="ARBA00010532"/>
    </source>
</evidence>
<dbReference type="Proteomes" id="UP001497472">
    <property type="component" value="Unassembled WGS sequence"/>
</dbReference>
<feature type="transmembrane region" description="Helical" evidence="8">
    <location>
        <begin position="469"/>
        <end position="490"/>
    </location>
</feature>
<keyword evidence="7" id="KW-0325">Glycoprotein</keyword>
<keyword evidence="3" id="KW-1003">Cell membrane</keyword>
<name>A0AAV1IXH7_9NEOP</name>
<keyword evidence="4 8" id="KW-0812">Transmembrane</keyword>
<dbReference type="GO" id="GO:0005044">
    <property type="term" value="F:scavenger receptor activity"/>
    <property type="evidence" value="ECO:0007669"/>
    <property type="project" value="TreeGrafter"/>
</dbReference>
<proteinExistence type="inferred from homology"/>
<sequence>MSEVPHIQDCQDISPIFATRMVSAGKRSGWLMGCGSVMVVVGAVMVVFWPSIFFAQLKSMMILSETSTSFSIWREIPIPMYLECHMFNITNIDEILAGTAKTVQLEELGPYVFRESHTKVNLTWNNNNTVTFYNQRYWHFEPDMSNGSLSDSITSINPIVATIAYFMRHSNPVLRVTVDVFMKTLHKNMFTTAPVSDWLFDGIDDPILTIAEHFPELPITIPYDKFGWFYQRNGSREFDGIFVMNTGADEFSQLGNVEMWKNSNRTHYRDECGEVRGSTGELWAPELGQPEVTIFAPDICTYMSLAKNDSITVLGIEGVMYVANDSMFDNGYRYPRMACYCDEVRDENCLAAGALNVSSCRFGAPAIVTRPHFLYMDDHYPSKISGLNPTEDMNFRLALEMYTGMPLTVSAQLQINLLVRHIGGITINNKLPDPDTLVPMFWFRQEVNMSEDYARLARFALNLRQYLPVAFYAVTVIGVILLVVGIWILVQKLMRSPDTTPILSGASQEDLSNASR</sequence>
<comment type="similarity">
    <text evidence="2">Belongs to the CD36 family.</text>
</comment>
<keyword evidence="5 8" id="KW-1133">Transmembrane helix</keyword>
<dbReference type="EMBL" id="CAVLEF010000001">
    <property type="protein sequence ID" value="CAK1540788.1"/>
    <property type="molecule type" value="Genomic_DNA"/>
</dbReference>
<evidence type="ECO:0000256" key="7">
    <source>
        <dbReference type="ARBA" id="ARBA00023180"/>
    </source>
</evidence>
<protein>
    <submittedName>
        <fullName evidence="9">Uncharacterized protein</fullName>
    </submittedName>
</protein>
<dbReference type="AlphaFoldDB" id="A0AAV1IXH7"/>
<evidence type="ECO:0000256" key="8">
    <source>
        <dbReference type="SAM" id="Phobius"/>
    </source>
</evidence>
<reference evidence="9 10" key="1">
    <citation type="submission" date="2023-11" db="EMBL/GenBank/DDBJ databases">
        <authorList>
            <person name="Okamura Y."/>
        </authorList>
    </citation>
    <scope>NUCLEOTIDE SEQUENCE [LARGE SCALE GENOMIC DNA]</scope>
</reference>
<dbReference type="Pfam" id="PF01130">
    <property type="entry name" value="CD36"/>
    <property type="match status" value="1"/>
</dbReference>
<accession>A0AAV1IXH7</accession>
<organism evidence="9 10">
    <name type="scientific">Leptosia nina</name>
    <dbReference type="NCBI Taxonomy" id="320188"/>
    <lineage>
        <taxon>Eukaryota</taxon>
        <taxon>Metazoa</taxon>
        <taxon>Ecdysozoa</taxon>
        <taxon>Arthropoda</taxon>
        <taxon>Hexapoda</taxon>
        <taxon>Insecta</taxon>
        <taxon>Pterygota</taxon>
        <taxon>Neoptera</taxon>
        <taxon>Endopterygota</taxon>
        <taxon>Lepidoptera</taxon>
        <taxon>Glossata</taxon>
        <taxon>Ditrysia</taxon>
        <taxon>Papilionoidea</taxon>
        <taxon>Pieridae</taxon>
        <taxon>Pierinae</taxon>
        <taxon>Leptosia</taxon>
    </lineage>
</organism>
<evidence type="ECO:0000313" key="9">
    <source>
        <dbReference type="EMBL" id="CAK1540788.1"/>
    </source>
</evidence>
<keyword evidence="6 8" id="KW-0472">Membrane</keyword>
<dbReference type="PANTHER" id="PTHR11923">
    <property type="entry name" value="SCAVENGER RECEPTOR CLASS B TYPE-1 SR-B1"/>
    <property type="match status" value="1"/>
</dbReference>
<evidence type="ECO:0000256" key="5">
    <source>
        <dbReference type="ARBA" id="ARBA00022989"/>
    </source>
</evidence>
<evidence type="ECO:0000256" key="3">
    <source>
        <dbReference type="ARBA" id="ARBA00022475"/>
    </source>
</evidence>
<evidence type="ECO:0000256" key="1">
    <source>
        <dbReference type="ARBA" id="ARBA00004236"/>
    </source>
</evidence>
<gene>
    <name evidence="9" type="ORF">LNINA_LOCUS812</name>
</gene>